<feature type="transmembrane region" description="Helical" evidence="2">
    <location>
        <begin position="144"/>
        <end position="165"/>
    </location>
</feature>
<keyword evidence="2" id="KW-1133">Transmembrane helix</keyword>
<dbReference type="Pfam" id="PF04341">
    <property type="entry name" value="DUF485"/>
    <property type="match status" value="1"/>
</dbReference>
<protein>
    <recommendedName>
        <fullName evidence="5">DUF485 domain-containing protein</fullName>
    </recommendedName>
</protein>
<accession>A0A917Y1S8</accession>
<sequence length="194" mass="22088">MPDAFSSPEYQPPRPPRHQPPSPPRYQPPHQPPSPPRYQPPHQPPSPPRYQPPHQPSYQYPQFPNSSSPSHVTYPWQPPPPEPERRRLPRHQALGHHSDIRLLRGAYRRQRRVATLTALGYFTLFLLLSAFAPELMTSTVSGGLSTGLLLGLLQLPVTCLAIGLYEYTARRRVDPIADRIRKQAELDAKREAAR</sequence>
<reference evidence="3 4" key="1">
    <citation type="journal article" date="2014" name="Int. J. Syst. Evol. Microbiol.">
        <title>Complete genome sequence of Corynebacterium casei LMG S-19264T (=DSM 44701T), isolated from a smear-ripened cheese.</title>
        <authorList>
            <consortium name="US DOE Joint Genome Institute (JGI-PGF)"/>
            <person name="Walter F."/>
            <person name="Albersmeier A."/>
            <person name="Kalinowski J."/>
            <person name="Ruckert C."/>
        </authorList>
    </citation>
    <scope>NUCLEOTIDE SEQUENCE [LARGE SCALE GENOMIC DNA]</scope>
    <source>
        <strain evidence="3 4">CGMCC 4.7111</strain>
    </source>
</reference>
<keyword evidence="2" id="KW-0812">Transmembrane</keyword>
<proteinExistence type="predicted"/>
<dbReference type="InterPro" id="IPR007436">
    <property type="entry name" value="DUF485"/>
</dbReference>
<evidence type="ECO:0000256" key="1">
    <source>
        <dbReference type="SAM" id="MobiDB-lite"/>
    </source>
</evidence>
<gene>
    <name evidence="3" type="ORF">GCM10011579_030300</name>
</gene>
<evidence type="ECO:0000256" key="2">
    <source>
        <dbReference type="SAM" id="Phobius"/>
    </source>
</evidence>
<organism evidence="3 4">
    <name type="scientific">Streptomyces albiflavescens</name>
    <dbReference type="NCBI Taxonomy" id="1623582"/>
    <lineage>
        <taxon>Bacteria</taxon>
        <taxon>Bacillati</taxon>
        <taxon>Actinomycetota</taxon>
        <taxon>Actinomycetes</taxon>
        <taxon>Kitasatosporales</taxon>
        <taxon>Streptomycetaceae</taxon>
        <taxon>Streptomyces</taxon>
    </lineage>
</organism>
<dbReference type="AlphaFoldDB" id="A0A917Y1S8"/>
<evidence type="ECO:0000313" key="3">
    <source>
        <dbReference type="EMBL" id="GGN62755.1"/>
    </source>
</evidence>
<dbReference type="PRINTS" id="PR01217">
    <property type="entry name" value="PRICHEXTENSN"/>
</dbReference>
<dbReference type="EMBL" id="BMMM01000004">
    <property type="protein sequence ID" value="GGN62755.1"/>
    <property type="molecule type" value="Genomic_DNA"/>
</dbReference>
<keyword evidence="2" id="KW-0472">Membrane</keyword>
<feature type="region of interest" description="Disordered" evidence="1">
    <location>
        <begin position="1"/>
        <end position="93"/>
    </location>
</feature>
<dbReference type="Proteomes" id="UP000600365">
    <property type="component" value="Unassembled WGS sequence"/>
</dbReference>
<evidence type="ECO:0000313" key="4">
    <source>
        <dbReference type="Proteomes" id="UP000600365"/>
    </source>
</evidence>
<name>A0A917Y1S8_9ACTN</name>
<evidence type="ECO:0008006" key="5">
    <source>
        <dbReference type="Google" id="ProtNLM"/>
    </source>
</evidence>
<keyword evidence="4" id="KW-1185">Reference proteome</keyword>
<dbReference type="RefSeq" id="WP_189186466.1">
    <property type="nucleotide sequence ID" value="NZ_BMMM01000004.1"/>
</dbReference>
<feature type="compositionally biased region" description="Pro residues" evidence="1">
    <location>
        <begin position="10"/>
        <end position="55"/>
    </location>
</feature>
<feature type="transmembrane region" description="Helical" evidence="2">
    <location>
        <begin position="113"/>
        <end position="132"/>
    </location>
</feature>
<comment type="caution">
    <text evidence="3">The sequence shown here is derived from an EMBL/GenBank/DDBJ whole genome shotgun (WGS) entry which is preliminary data.</text>
</comment>